<evidence type="ECO:0000256" key="4">
    <source>
        <dbReference type="ARBA" id="ARBA00022982"/>
    </source>
</evidence>
<evidence type="ECO:0000313" key="9">
    <source>
        <dbReference type="EMBL" id="OWR51353.1"/>
    </source>
</evidence>
<evidence type="ECO:0000256" key="6">
    <source>
        <dbReference type="ARBA" id="ARBA00023136"/>
    </source>
</evidence>
<dbReference type="Pfam" id="PF03188">
    <property type="entry name" value="Cytochrom_B561"/>
    <property type="match status" value="1"/>
</dbReference>
<proteinExistence type="predicted"/>
<evidence type="ECO:0000259" key="8">
    <source>
        <dbReference type="SMART" id="SM00665"/>
    </source>
</evidence>
<dbReference type="AlphaFoldDB" id="A0A212FCA7"/>
<keyword evidence="3 7" id="KW-0812">Transmembrane</keyword>
<feature type="transmembrane region" description="Helical" evidence="7">
    <location>
        <begin position="50"/>
        <end position="71"/>
    </location>
</feature>
<keyword evidence="5 7" id="KW-1133">Transmembrane helix</keyword>
<feature type="transmembrane region" description="Helical" evidence="7">
    <location>
        <begin position="83"/>
        <end position="104"/>
    </location>
</feature>
<dbReference type="InterPro" id="IPR006593">
    <property type="entry name" value="Cyt_b561/ferric_Rdtase_TM"/>
</dbReference>
<feature type="domain" description="Cytochrome b561" evidence="8">
    <location>
        <begin position="13"/>
        <end position="132"/>
    </location>
</feature>
<reference evidence="9 10" key="1">
    <citation type="journal article" date="2011" name="Cell">
        <title>The monarch butterfly genome yields insights into long-distance migration.</title>
        <authorList>
            <person name="Zhan S."/>
            <person name="Merlin C."/>
            <person name="Boore J.L."/>
            <person name="Reppert S.M."/>
        </authorList>
    </citation>
    <scope>NUCLEOTIDE SEQUENCE [LARGE SCALE GENOMIC DNA]</scope>
    <source>
        <strain evidence="9">F-2</strain>
    </source>
</reference>
<keyword evidence="2" id="KW-0813">Transport</keyword>
<keyword evidence="10" id="KW-1185">Reference proteome</keyword>
<feature type="transmembrane region" description="Helical" evidence="7">
    <location>
        <begin position="145"/>
        <end position="166"/>
    </location>
</feature>
<dbReference type="EMBL" id="AGBW02009208">
    <property type="protein sequence ID" value="OWR51353.1"/>
    <property type="molecule type" value="Genomic_DNA"/>
</dbReference>
<protein>
    <submittedName>
        <fullName evidence="9">SERAC1 protein</fullName>
    </submittedName>
</protein>
<dbReference type="SMART" id="SM00665">
    <property type="entry name" value="B561"/>
    <property type="match status" value="1"/>
</dbReference>
<accession>A0A212FCA7</accession>
<sequence length="172" mass="18989">MTALFYSLVKNDLHASLCAFGFHFFAAEAILSLNYANGWSTPLRLRHRRFAHVFLQICGLTCVFIGTVVIVTSKGVSGRVHGVASLAATLLACFTFLVGPWALLKGRYLKLLHTTFGIPTFIMSSISLCSGLYESDFMNWSGSAVVFILTGFIIFYTSFIVASSFIKCMMRI</sequence>
<feature type="transmembrane region" description="Helical" evidence="7">
    <location>
        <begin position="111"/>
        <end position="133"/>
    </location>
</feature>
<comment type="subcellular location">
    <subcellularLocation>
        <location evidence="1">Membrane</location>
    </subcellularLocation>
</comment>
<keyword evidence="6 7" id="KW-0472">Membrane</keyword>
<organism evidence="9 10">
    <name type="scientific">Danaus plexippus plexippus</name>
    <dbReference type="NCBI Taxonomy" id="278856"/>
    <lineage>
        <taxon>Eukaryota</taxon>
        <taxon>Metazoa</taxon>
        <taxon>Ecdysozoa</taxon>
        <taxon>Arthropoda</taxon>
        <taxon>Hexapoda</taxon>
        <taxon>Insecta</taxon>
        <taxon>Pterygota</taxon>
        <taxon>Neoptera</taxon>
        <taxon>Endopterygota</taxon>
        <taxon>Lepidoptera</taxon>
        <taxon>Glossata</taxon>
        <taxon>Ditrysia</taxon>
        <taxon>Papilionoidea</taxon>
        <taxon>Nymphalidae</taxon>
        <taxon>Danainae</taxon>
        <taxon>Danaini</taxon>
        <taxon>Danaina</taxon>
        <taxon>Danaus</taxon>
        <taxon>Danaus</taxon>
    </lineage>
</organism>
<dbReference type="KEGG" id="dpl:KGM_206650"/>
<dbReference type="Proteomes" id="UP000007151">
    <property type="component" value="Unassembled WGS sequence"/>
</dbReference>
<evidence type="ECO:0000256" key="1">
    <source>
        <dbReference type="ARBA" id="ARBA00004370"/>
    </source>
</evidence>
<evidence type="ECO:0000256" key="3">
    <source>
        <dbReference type="ARBA" id="ARBA00022692"/>
    </source>
</evidence>
<name>A0A212FCA7_DANPL</name>
<dbReference type="STRING" id="278856.A0A212FCA7"/>
<dbReference type="InParanoid" id="A0A212FCA7"/>
<evidence type="ECO:0000256" key="7">
    <source>
        <dbReference type="SAM" id="Phobius"/>
    </source>
</evidence>
<keyword evidence="4" id="KW-0249">Electron transport</keyword>
<dbReference type="Gene3D" id="1.20.120.1770">
    <property type="match status" value="1"/>
</dbReference>
<feature type="transmembrane region" description="Helical" evidence="7">
    <location>
        <begin position="20"/>
        <end position="38"/>
    </location>
</feature>
<gene>
    <name evidence="9" type="ORF">KGM_206650</name>
</gene>
<evidence type="ECO:0000313" key="10">
    <source>
        <dbReference type="Proteomes" id="UP000007151"/>
    </source>
</evidence>
<evidence type="ECO:0000256" key="2">
    <source>
        <dbReference type="ARBA" id="ARBA00022448"/>
    </source>
</evidence>
<dbReference type="GO" id="GO:0016020">
    <property type="term" value="C:membrane"/>
    <property type="evidence" value="ECO:0007669"/>
    <property type="project" value="UniProtKB-SubCell"/>
</dbReference>
<comment type="caution">
    <text evidence="9">The sequence shown here is derived from an EMBL/GenBank/DDBJ whole genome shotgun (WGS) entry which is preliminary data.</text>
</comment>
<evidence type="ECO:0000256" key="5">
    <source>
        <dbReference type="ARBA" id="ARBA00022989"/>
    </source>
</evidence>